<sequence length="138" mass="15701">MDDNETFFVTSPDFPEVATFGEDLDSAMCNGRNALEEAIAARIAAKQRIPVPHPEDASQYTVQLPALTWLKTVLYMLCFEQNVSRAELQRRLGWKHREQVDRLFKLDHGTGLDQMDLALKAVGCDLFGRMDIRWDEAA</sequence>
<evidence type="ECO:0000313" key="2">
    <source>
        <dbReference type="Proteomes" id="UP000249299"/>
    </source>
</evidence>
<evidence type="ECO:0000313" key="1">
    <source>
        <dbReference type="EMBL" id="RAI26877.1"/>
    </source>
</evidence>
<evidence type="ECO:0008006" key="3">
    <source>
        <dbReference type="Google" id="ProtNLM"/>
    </source>
</evidence>
<dbReference type="Proteomes" id="UP000249299">
    <property type="component" value="Unassembled WGS sequence"/>
</dbReference>
<reference evidence="1 2" key="1">
    <citation type="submission" date="2017-07" db="EMBL/GenBank/DDBJ databases">
        <title>Draft Genome Sequences of Select Purple Nonsulfur Bacteria.</title>
        <authorList>
            <person name="Lasarre B."/>
            <person name="Mckinlay J.B."/>
        </authorList>
    </citation>
    <scope>NUCLEOTIDE SEQUENCE [LARGE SCALE GENOMIC DNA]</scope>
    <source>
        <strain evidence="1 2">DSM 11290</strain>
    </source>
</reference>
<organism evidence="1 2">
    <name type="scientific">Rhodobium orientis</name>
    <dbReference type="NCBI Taxonomy" id="34017"/>
    <lineage>
        <taxon>Bacteria</taxon>
        <taxon>Pseudomonadati</taxon>
        <taxon>Pseudomonadota</taxon>
        <taxon>Alphaproteobacteria</taxon>
        <taxon>Hyphomicrobiales</taxon>
        <taxon>Rhodobiaceae</taxon>
        <taxon>Rhodobium</taxon>
    </lineage>
</organism>
<gene>
    <name evidence="1" type="ORF">CH339_12475</name>
</gene>
<dbReference type="RefSeq" id="WP_111434725.1">
    <property type="nucleotide sequence ID" value="NZ_JACIGG010000001.1"/>
</dbReference>
<dbReference type="OrthoDB" id="9807959at2"/>
<keyword evidence="2" id="KW-1185">Reference proteome</keyword>
<dbReference type="SUPFAM" id="SSF143100">
    <property type="entry name" value="TTHA1013/TTHA0281-like"/>
    <property type="match status" value="1"/>
</dbReference>
<proteinExistence type="predicted"/>
<accession>A0A327JKQ9</accession>
<dbReference type="InterPro" id="IPR035069">
    <property type="entry name" value="TTHA1013/TTHA0281-like"/>
</dbReference>
<name>A0A327JKQ9_9HYPH</name>
<dbReference type="Gene3D" id="3.30.160.250">
    <property type="match status" value="1"/>
</dbReference>
<dbReference type="EMBL" id="NPEV01000025">
    <property type="protein sequence ID" value="RAI26877.1"/>
    <property type="molecule type" value="Genomic_DNA"/>
</dbReference>
<protein>
    <recommendedName>
        <fullName evidence="3">HicB family protein</fullName>
    </recommendedName>
</protein>
<dbReference type="AlphaFoldDB" id="A0A327JKQ9"/>
<comment type="caution">
    <text evidence="1">The sequence shown here is derived from an EMBL/GenBank/DDBJ whole genome shotgun (WGS) entry which is preliminary data.</text>
</comment>